<keyword evidence="1" id="KW-0175">Coiled coil</keyword>
<dbReference type="InterPro" id="IPR050570">
    <property type="entry name" value="Cell_wall_metabolism_enzyme"/>
</dbReference>
<accession>A0A239D0X7</accession>
<evidence type="ECO:0000259" key="3">
    <source>
        <dbReference type="Pfam" id="PF01551"/>
    </source>
</evidence>
<dbReference type="CDD" id="cd12797">
    <property type="entry name" value="M23_peptidase"/>
    <property type="match status" value="1"/>
</dbReference>
<dbReference type="Gene3D" id="2.70.70.10">
    <property type="entry name" value="Glucose Permease (Domain IIA)"/>
    <property type="match status" value="1"/>
</dbReference>
<dbReference type="RefSeq" id="WP_089275531.1">
    <property type="nucleotide sequence ID" value="NZ_FZOC01000010.1"/>
</dbReference>
<dbReference type="AlphaFoldDB" id="A0A239D0X7"/>
<proteinExistence type="predicted"/>
<evidence type="ECO:0000313" key="5">
    <source>
        <dbReference type="Proteomes" id="UP000198324"/>
    </source>
</evidence>
<feature type="chain" id="PRO_5013348650" evidence="2">
    <location>
        <begin position="27"/>
        <end position="371"/>
    </location>
</feature>
<name>A0A239D0X7_9BACT</name>
<reference evidence="4 5" key="1">
    <citation type="submission" date="2017-06" db="EMBL/GenBank/DDBJ databases">
        <authorList>
            <person name="Kim H.J."/>
            <person name="Triplett B.A."/>
        </authorList>
    </citation>
    <scope>NUCLEOTIDE SEQUENCE [LARGE SCALE GENOMIC DNA]</scope>
    <source>
        <strain evidence="4 5">DSM 13116</strain>
    </source>
</reference>
<keyword evidence="4" id="KW-0378">Hydrolase</keyword>
<dbReference type="SUPFAM" id="SSF51261">
    <property type="entry name" value="Duplicated hybrid motif"/>
    <property type="match status" value="1"/>
</dbReference>
<dbReference type="EMBL" id="FZOC01000010">
    <property type="protein sequence ID" value="SNS25263.1"/>
    <property type="molecule type" value="Genomic_DNA"/>
</dbReference>
<feature type="domain" description="M23ase beta-sheet core" evidence="3">
    <location>
        <begin position="271"/>
        <end position="363"/>
    </location>
</feature>
<dbReference type="GO" id="GO:0004222">
    <property type="term" value="F:metalloendopeptidase activity"/>
    <property type="evidence" value="ECO:0007669"/>
    <property type="project" value="TreeGrafter"/>
</dbReference>
<dbReference type="InterPro" id="IPR011055">
    <property type="entry name" value="Dup_hybrid_motif"/>
</dbReference>
<keyword evidence="2" id="KW-0732">Signal</keyword>
<organism evidence="4 5">
    <name type="scientific">Humidesulfovibrio mexicanus</name>
    <dbReference type="NCBI Taxonomy" id="147047"/>
    <lineage>
        <taxon>Bacteria</taxon>
        <taxon>Pseudomonadati</taxon>
        <taxon>Thermodesulfobacteriota</taxon>
        <taxon>Desulfovibrionia</taxon>
        <taxon>Desulfovibrionales</taxon>
        <taxon>Desulfovibrionaceae</taxon>
        <taxon>Humidesulfovibrio</taxon>
    </lineage>
</organism>
<evidence type="ECO:0000256" key="1">
    <source>
        <dbReference type="SAM" id="Coils"/>
    </source>
</evidence>
<dbReference type="Proteomes" id="UP000198324">
    <property type="component" value="Unassembled WGS sequence"/>
</dbReference>
<feature type="coiled-coil region" evidence="1">
    <location>
        <begin position="63"/>
        <end position="118"/>
    </location>
</feature>
<dbReference type="PANTHER" id="PTHR21666:SF270">
    <property type="entry name" value="MUREIN HYDROLASE ACTIVATOR ENVC"/>
    <property type="match status" value="1"/>
</dbReference>
<keyword evidence="5" id="KW-1185">Reference proteome</keyword>
<gene>
    <name evidence="4" type="ORF">SAMN04488503_0029</name>
</gene>
<dbReference type="Pfam" id="PF01551">
    <property type="entry name" value="Peptidase_M23"/>
    <property type="match status" value="1"/>
</dbReference>
<evidence type="ECO:0000256" key="2">
    <source>
        <dbReference type="SAM" id="SignalP"/>
    </source>
</evidence>
<feature type="signal peptide" evidence="2">
    <location>
        <begin position="1"/>
        <end position="26"/>
    </location>
</feature>
<dbReference type="PANTHER" id="PTHR21666">
    <property type="entry name" value="PEPTIDASE-RELATED"/>
    <property type="match status" value="1"/>
</dbReference>
<protein>
    <submittedName>
        <fullName evidence="4">Septal ring factor EnvC, activator of murein hydrolases AmiA and AmiB</fullName>
    </submittedName>
</protein>
<dbReference type="OrthoDB" id="9784703at2"/>
<feature type="coiled-coil region" evidence="1">
    <location>
        <begin position="158"/>
        <end position="234"/>
    </location>
</feature>
<evidence type="ECO:0000313" key="4">
    <source>
        <dbReference type="EMBL" id="SNS25263.1"/>
    </source>
</evidence>
<sequence>MILRLLTVLWLAAAFALSVPLPAAWAQGAQLEKTLRNERLKAEERKGEVRRLAAREKSLAGKLGEVETRMKATQARIAKQEEELALIRAEEARHAGQYEELRVRREKSVRELRRLLELLWPVQAQGMQEGARLADGWDSADRRFQWNGAAYARARAMLEDVRRQEQELSGVLERQRELEQRVDRQLAAVNAEKDALLKDRLALNARMNQVNSQRRDLEGELQGILKTIQQLNYQLVSLRGRKFEAFKAALPWPVGGRVVTAFAPEGKPARRGIGIATGEAATVRSVFWGKVVHNDVLRGLGKVVILYHGGDYYTLYAYLSETSVEPGQDVEKDEPIGRAGYYPEAHGNGLYFELRFHQKPINPQLWLMPAH</sequence>
<dbReference type="InterPro" id="IPR016047">
    <property type="entry name" value="M23ase_b-sheet_dom"/>
</dbReference>